<feature type="chain" id="PRO_5020752062" description="FAS1 domain-containing protein" evidence="2">
    <location>
        <begin position="19"/>
        <end position="211"/>
    </location>
</feature>
<name>A0A4S4M897_9AGAM</name>
<dbReference type="PROSITE" id="PS50213">
    <property type="entry name" value="FAS1"/>
    <property type="match status" value="1"/>
</dbReference>
<comment type="caution">
    <text evidence="4">The sequence shown here is derived from an EMBL/GenBank/DDBJ whole genome shotgun (WGS) entry which is preliminary data.</text>
</comment>
<dbReference type="PANTHER" id="PTHR28156:SF1">
    <property type="entry name" value="FAS1 DOMAIN-CONTAINING PROTEIN YDR262W"/>
    <property type="match status" value="1"/>
</dbReference>
<organism evidence="4 5">
    <name type="scientific">Bondarzewia mesenterica</name>
    <dbReference type="NCBI Taxonomy" id="1095465"/>
    <lineage>
        <taxon>Eukaryota</taxon>
        <taxon>Fungi</taxon>
        <taxon>Dikarya</taxon>
        <taxon>Basidiomycota</taxon>
        <taxon>Agaricomycotina</taxon>
        <taxon>Agaricomycetes</taxon>
        <taxon>Russulales</taxon>
        <taxon>Bondarzewiaceae</taxon>
        <taxon>Bondarzewia</taxon>
    </lineage>
</organism>
<dbReference type="InterPro" id="IPR040200">
    <property type="entry name" value="Mug57-like"/>
</dbReference>
<dbReference type="SUPFAM" id="SSF82153">
    <property type="entry name" value="FAS1 domain"/>
    <property type="match status" value="1"/>
</dbReference>
<evidence type="ECO:0000256" key="2">
    <source>
        <dbReference type="SAM" id="SignalP"/>
    </source>
</evidence>
<dbReference type="EMBL" id="SGPL01000001">
    <property type="protein sequence ID" value="THH21576.1"/>
    <property type="molecule type" value="Genomic_DNA"/>
</dbReference>
<accession>A0A4S4M897</accession>
<dbReference type="PANTHER" id="PTHR28156">
    <property type="entry name" value="FAS1 DOMAIN-CONTAINING PROTEIN YDR262W"/>
    <property type="match status" value="1"/>
</dbReference>
<keyword evidence="1 2" id="KW-0732">Signal</keyword>
<proteinExistence type="predicted"/>
<keyword evidence="5" id="KW-1185">Reference proteome</keyword>
<dbReference type="Proteomes" id="UP000310158">
    <property type="component" value="Unassembled WGS sequence"/>
</dbReference>
<evidence type="ECO:0000313" key="4">
    <source>
        <dbReference type="EMBL" id="THH21576.1"/>
    </source>
</evidence>
<reference evidence="4 5" key="1">
    <citation type="submission" date="2019-02" db="EMBL/GenBank/DDBJ databases">
        <title>Genome sequencing of the rare red list fungi Bondarzewia mesenterica.</title>
        <authorList>
            <person name="Buettner E."/>
            <person name="Kellner H."/>
        </authorList>
    </citation>
    <scope>NUCLEOTIDE SEQUENCE [LARGE SCALE GENOMIC DNA]</scope>
    <source>
        <strain evidence="4 5">DSM 108281</strain>
    </source>
</reference>
<gene>
    <name evidence="4" type="ORF">EW146_g49</name>
</gene>
<feature type="domain" description="FAS1" evidence="3">
    <location>
        <begin position="52"/>
        <end position="208"/>
    </location>
</feature>
<sequence>MKLFSLTLLLVLPLLAHSSSDDQFVLPPTVSHSEDIIMPLPVDTTPNIIHAQPTLSDLLTIERSASIFFSYARELELSRLFSDASASDTVLVPTNAAVMALTRKPHQGPTDVEDSIEISEQEFDARSKKNVERWVSSHIIPVSPITFPGTYPTLLDGKTVTFTQLKDGDDGQDASAPEWTRVVLNGHVRIVQMKEASNGMFYLIDGTVNDD</sequence>
<evidence type="ECO:0000313" key="5">
    <source>
        <dbReference type="Proteomes" id="UP000310158"/>
    </source>
</evidence>
<feature type="signal peptide" evidence="2">
    <location>
        <begin position="1"/>
        <end position="18"/>
    </location>
</feature>
<protein>
    <recommendedName>
        <fullName evidence="3">FAS1 domain-containing protein</fullName>
    </recommendedName>
</protein>
<dbReference type="OrthoDB" id="5551751at2759"/>
<evidence type="ECO:0000259" key="3">
    <source>
        <dbReference type="PROSITE" id="PS50213"/>
    </source>
</evidence>
<dbReference type="InterPro" id="IPR036378">
    <property type="entry name" value="FAS1_dom_sf"/>
</dbReference>
<evidence type="ECO:0000256" key="1">
    <source>
        <dbReference type="ARBA" id="ARBA00022729"/>
    </source>
</evidence>
<dbReference type="InterPro" id="IPR000782">
    <property type="entry name" value="FAS1_domain"/>
</dbReference>
<dbReference type="Gene3D" id="2.30.180.10">
    <property type="entry name" value="FAS1 domain"/>
    <property type="match status" value="1"/>
</dbReference>
<dbReference type="AlphaFoldDB" id="A0A4S4M897"/>